<dbReference type="InterPro" id="IPR036291">
    <property type="entry name" value="NAD(P)-bd_dom_sf"/>
</dbReference>
<comment type="caution">
    <text evidence="5">The sequence shown here is derived from an EMBL/GenBank/DDBJ whole genome shotgun (WGS) entry which is preliminary data.</text>
</comment>
<dbReference type="GO" id="GO:0016491">
    <property type="term" value="F:oxidoreductase activity"/>
    <property type="evidence" value="ECO:0007669"/>
    <property type="project" value="UniProtKB-KW"/>
</dbReference>
<dbReference type="GO" id="GO:0005634">
    <property type="term" value="C:nucleus"/>
    <property type="evidence" value="ECO:0007669"/>
    <property type="project" value="TreeGrafter"/>
</dbReference>
<evidence type="ECO:0000313" key="5">
    <source>
        <dbReference type="EMBL" id="CAF9939722.1"/>
    </source>
</evidence>
<keyword evidence="2" id="KW-0521">NADP</keyword>
<organism evidence="5 6">
    <name type="scientific">Imshaugia aleurites</name>
    <dbReference type="NCBI Taxonomy" id="172621"/>
    <lineage>
        <taxon>Eukaryota</taxon>
        <taxon>Fungi</taxon>
        <taxon>Dikarya</taxon>
        <taxon>Ascomycota</taxon>
        <taxon>Pezizomycotina</taxon>
        <taxon>Lecanoromycetes</taxon>
        <taxon>OSLEUM clade</taxon>
        <taxon>Lecanoromycetidae</taxon>
        <taxon>Lecanorales</taxon>
        <taxon>Lecanorineae</taxon>
        <taxon>Parmeliaceae</taxon>
        <taxon>Imshaugia</taxon>
    </lineage>
</organism>
<name>A0A8H3PFH8_9LECA</name>
<keyword evidence="6" id="KW-1185">Reference proteome</keyword>
<protein>
    <recommendedName>
        <fullName evidence="4">NmrA-like domain-containing protein</fullName>
    </recommendedName>
</protein>
<accession>A0A8H3PFH8</accession>
<dbReference type="Proteomes" id="UP000664534">
    <property type="component" value="Unassembled WGS sequence"/>
</dbReference>
<evidence type="ECO:0000259" key="4">
    <source>
        <dbReference type="Pfam" id="PF05368"/>
    </source>
</evidence>
<feature type="domain" description="NmrA-like" evidence="4">
    <location>
        <begin position="3"/>
        <end position="70"/>
    </location>
</feature>
<dbReference type="PANTHER" id="PTHR42748">
    <property type="entry name" value="NITROGEN METABOLITE REPRESSION PROTEIN NMRA FAMILY MEMBER"/>
    <property type="match status" value="1"/>
</dbReference>
<evidence type="ECO:0000313" key="6">
    <source>
        <dbReference type="Proteomes" id="UP000664534"/>
    </source>
</evidence>
<dbReference type="AlphaFoldDB" id="A0A8H3PFH8"/>
<evidence type="ECO:0000256" key="1">
    <source>
        <dbReference type="ARBA" id="ARBA00006328"/>
    </source>
</evidence>
<sequence length="114" mass="12532">MSQRTIAVLGATGVQGGSVVRALLKDKSWNIRGITRDTSKDAAKALEGQGVEIVSASIDDEQSLLQAFEMKESMRLFLTPRNNQGVQAIFAVTNFWEHFFMGATALEARDKEID</sequence>
<comment type="similarity">
    <text evidence="1">Belongs to the NmrA-type oxidoreductase family.</text>
</comment>
<dbReference type="Gene3D" id="3.40.50.720">
    <property type="entry name" value="NAD(P)-binding Rossmann-like Domain"/>
    <property type="match status" value="1"/>
</dbReference>
<reference evidence="5" key="1">
    <citation type="submission" date="2021-03" db="EMBL/GenBank/DDBJ databases">
        <authorList>
            <person name="Tagirdzhanova G."/>
        </authorList>
    </citation>
    <scope>NUCLEOTIDE SEQUENCE</scope>
</reference>
<evidence type="ECO:0000256" key="2">
    <source>
        <dbReference type="ARBA" id="ARBA00022857"/>
    </source>
</evidence>
<dbReference type="OrthoDB" id="3358371at2759"/>
<dbReference type="InterPro" id="IPR008030">
    <property type="entry name" value="NmrA-like"/>
</dbReference>
<dbReference type="EMBL" id="CAJPDT010000122">
    <property type="protein sequence ID" value="CAF9939722.1"/>
    <property type="molecule type" value="Genomic_DNA"/>
</dbReference>
<evidence type="ECO:0000256" key="3">
    <source>
        <dbReference type="ARBA" id="ARBA00023002"/>
    </source>
</evidence>
<gene>
    <name evidence="5" type="ORF">IMSHALPRED_001610</name>
</gene>
<proteinExistence type="inferred from homology"/>
<dbReference type="InterPro" id="IPR051164">
    <property type="entry name" value="NmrA-like_oxidored"/>
</dbReference>
<dbReference type="PANTHER" id="PTHR42748:SF30">
    <property type="entry name" value="NMRA-LIKE DOMAIN-CONTAINING PROTEIN"/>
    <property type="match status" value="1"/>
</dbReference>
<keyword evidence="3" id="KW-0560">Oxidoreductase</keyword>
<dbReference type="SUPFAM" id="SSF51735">
    <property type="entry name" value="NAD(P)-binding Rossmann-fold domains"/>
    <property type="match status" value="1"/>
</dbReference>
<dbReference type="Pfam" id="PF05368">
    <property type="entry name" value="NmrA"/>
    <property type="match status" value="1"/>
</dbReference>